<keyword evidence="2" id="KW-1185">Reference proteome</keyword>
<organism evidence="1 2">
    <name type="scientific">Pectobacterium jejuense</name>
    <dbReference type="NCBI Taxonomy" id="2974022"/>
    <lineage>
        <taxon>Bacteria</taxon>
        <taxon>Pseudomonadati</taxon>
        <taxon>Pseudomonadota</taxon>
        <taxon>Gammaproteobacteria</taxon>
        <taxon>Enterobacterales</taxon>
        <taxon>Pectobacteriaceae</taxon>
        <taxon>Pectobacterium</taxon>
    </lineage>
</organism>
<proteinExistence type="predicted"/>
<evidence type="ECO:0000313" key="1">
    <source>
        <dbReference type="EMBL" id="MFJ5515028.1"/>
    </source>
</evidence>
<comment type="caution">
    <text evidence="1">The sequence shown here is derived from an EMBL/GenBank/DDBJ whole genome shotgun (WGS) entry which is preliminary data.</text>
</comment>
<dbReference type="RefSeq" id="WP_400355912.1">
    <property type="nucleotide sequence ID" value="NZ_JBIXLA010000010.1"/>
</dbReference>
<dbReference type="EMBL" id="JBIXLB010000011">
    <property type="protein sequence ID" value="MFJ5515028.1"/>
    <property type="molecule type" value="Genomic_DNA"/>
</dbReference>
<protein>
    <submittedName>
        <fullName evidence="1">Uncharacterized protein</fullName>
    </submittedName>
</protein>
<dbReference type="Proteomes" id="UP001617702">
    <property type="component" value="Unassembled WGS sequence"/>
</dbReference>
<name>A0ABW8H0A7_9GAMM</name>
<sequence length="60" mass="6868">MRDNELPTEEVRFFNKPVLEHHNVMAENAKRMSKGTITLFNGALSRELVLSLSFFVTGMI</sequence>
<gene>
    <name evidence="1" type="ORF">ACIPUH_19790</name>
</gene>
<evidence type="ECO:0000313" key="2">
    <source>
        <dbReference type="Proteomes" id="UP001617702"/>
    </source>
</evidence>
<reference evidence="1 2" key="1">
    <citation type="submission" date="2024-10" db="EMBL/GenBank/DDBJ databases">
        <authorList>
            <person name="Lu C.-H."/>
        </authorList>
    </citation>
    <scope>NUCLEOTIDE SEQUENCE [LARGE SCALE GENOMIC DNA]</scope>
    <source>
        <strain evidence="1 2">22LXZD03-01</strain>
    </source>
</reference>
<accession>A0ABW8H0A7</accession>